<sequence length="148" mass="16452">MSDYLDASVVVKWFKKGEPYESEAISLYGMIRELKTDAVTSEWTALEVVRGLTKVGYPKEKIEASYEIIMELSGTGAIRLIPVSGTIPMAKSFEIEYNLYAADAVHLAASVVSGSSILWSEDRHLSKEPVLAAALKYGVEIKRLREMF</sequence>
<evidence type="ECO:0000313" key="2">
    <source>
        <dbReference type="Proteomes" id="UP000248329"/>
    </source>
</evidence>
<evidence type="ECO:0000313" key="1">
    <source>
        <dbReference type="EMBL" id="PXF56481.1"/>
    </source>
</evidence>
<comment type="caution">
    <text evidence="1">The sequence shown here is derived from an EMBL/GenBank/DDBJ whole genome shotgun (WGS) entry which is preliminary data.</text>
</comment>
<name>A0AC61KY00_9EURY</name>
<dbReference type="EMBL" id="PQXF01000102">
    <property type="protein sequence ID" value="PXF56481.1"/>
    <property type="molecule type" value="Genomic_DNA"/>
</dbReference>
<gene>
    <name evidence="1" type="ORF">C4B59_16830</name>
</gene>
<organism evidence="1 2">
    <name type="scientific">Candidatus Methanogaster sp</name>
    <dbReference type="NCBI Taxonomy" id="3386292"/>
    <lineage>
        <taxon>Archaea</taxon>
        <taxon>Methanobacteriati</taxon>
        <taxon>Methanobacteriota</taxon>
        <taxon>Stenosarchaea group</taxon>
        <taxon>Methanomicrobia</taxon>
        <taxon>Methanosarcinales</taxon>
        <taxon>ANME-2 cluster</taxon>
        <taxon>Candidatus Methanogasteraceae</taxon>
        <taxon>Candidatus Methanogaster</taxon>
    </lineage>
</organism>
<protein>
    <submittedName>
        <fullName evidence="1">Uncharacterized protein</fullName>
    </submittedName>
</protein>
<dbReference type="Proteomes" id="UP000248329">
    <property type="component" value="Unassembled WGS sequence"/>
</dbReference>
<proteinExistence type="predicted"/>
<reference evidence="1" key="1">
    <citation type="submission" date="2018-01" db="EMBL/GenBank/DDBJ databases">
        <authorList>
            <person name="Krukenberg V."/>
        </authorList>
    </citation>
    <scope>NUCLEOTIDE SEQUENCE</scope>
    <source>
        <strain evidence="1">E20ANME2</strain>
    </source>
</reference>
<accession>A0AC61KY00</accession>